<sequence>MLQWMGGSRKKVNTSRKSTQKRQKQYFEQRKRQQQTAGLENYADGTIKCSQWHEKPRSLDVLSLLNLATVAEEHSSDSNARGNPEINASSVIHSISKCPSSSLTEKVICGDSVNLKEALTVSSGHQIETVSQEKGFSNSPDNLPPSCNYSSKGNGDKRSHWKTDSEHQLSVLDLVGGGEPNSDSEESVVHEAHVAFSVQGLGKVGIETPFHSPSQPGRIFSSSCSSPSNAVRQFHSYEDLIYVMDDLEHELDAKLHDINLPLARSVFESPFISSSTMDWSGNPNSTKCTANDCMKFDICDTQTDNFLDEEQYFYNNMDKKNWKTWNARSSFLNDNFLDGGSYDVAWNSRSYQGGDSPRFLRAEKHEASESAFQGSYLPNKRDADKVPRRYNILESTAPYCKHPTPKKYGFITSDGKRYPSVGGSWGFHSVLDQPSWSYLSKEDATDGMSLLSEESCSSSAVKGEKPINSVSNVMKLKQSMRRNENEVHISSENNCGMKNIYKETKCKDMDETHGRKTLNGSGKYRKVHDQLKSNSIHYTGEPYTLQKSLELQHCHLFKEEGSIDIGSGLGSFSKTSAEDEDLCAKLSIPKLYPNIQSPSKRSKCNFPVEFGPSVSFISGKTAFLQPPSPARYHDFPTCLNTASGSSKPDICLEMEDKPPCSSCVADSEGELVFSDLSRQEHLDKDENKPEFQKNDYLKFMKKQQTEISAADGDLPSRSGRTKDATDSKDNCSECKGSKAEAPELNERPKTKSHIEHVEDISSTVMEMSGKLENGVNDDKYGFDAQIHHPSQSESEGKEDSGSKRRNINSNGLNNNIDPSYEVMIQTYVLQLLCVQKVLKEASQDTMKKV</sequence>
<proteinExistence type="predicted"/>
<gene>
    <name evidence="3 4 5 6" type="primary">LOC104594476</name>
</gene>
<feature type="region of interest" description="Disordered" evidence="1">
    <location>
        <begin position="706"/>
        <end position="757"/>
    </location>
</feature>
<evidence type="ECO:0000313" key="5">
    <source>
        <dbReference type="RefSeq" id="XP_019052765.1"/>
    </source>
</evidence>
<dbReference type="RefSeq" id="XP_019052765.1">
    <property type="nucleotide sequence ID" value="XM_019197220.1"/>
</dbReference>
<evidence type="ECO:0000256" key="1">
    <source>
        <dbReference type="SAM" id="MobiDB-lite"/>
    </source>
</evidence>
<feature type="compositionally biased region" description="Polar residues" evidence="1">
    <location>
        <begin position="131"/>
        <end position="153"/>
    </location>
</feature>
<dbReference type="RefSeq" id="XP_010253062.1">
    <property type="nucleotide sequence ID" value="XM_010254760.2"/>
</dbReference>
<feature type="region of interest" description="Disordered" evidence="1">
    <location>
        <begin position="771"/>
        <end position="816"/>
    </location>
</feature>
<reference evidence="3 4" key="1">
    <citation type="submission" date="2025-04" db="UniProtKB">
        <authorList>
            <consortium name="RefSeq"/>
        </authorList>
    </citation>
    <scope>IDENTIFICATION</scope>
</reference>
<name>A0A1U7ZJ05_NELNU</name>
<feature type="compositionally biased region" description="Basic residues" evidence="1">
    <location>
        <begin position="8"/>
        <end position="24"/>
    </location>
</feature>
<feature type="region of interest" description="Disordered" evidence="1">
    <location>
        <begin position="1"/>
        <end position="39"/>
    </location>
</feature>
<feature type="compositionally biased region" description="Basic and acidic residues" evidence="1">
    <location>
        <begin position="720"/>
        <end position="757"/>
    </location>
</feature>
<dbReference type="eggNOG" id="ENOG502R9A3">
    <property type="taxonomic scope" value="Eukaryota"/>
</dbReference>
<protein>
    <submittedName>
        <fullName evidence="3 4">Uncharacterized protein LOC104594476 isoform X1</fullName>
    </submittedName>
</protein>
<dbReference type="RefSeq" id="XP_019052766.1">
    <property type="nucleotide sequence ID" value="XM_019197221.1"/>
</dbReference>
<evidence type="ECO:0000313" key="4">
    <source>
        <dbReference type="RefSeq" id="XP_019052764.1"/>
    </source>
</evidence>
<dbReference type="Proteomes" id="UP000189703">
    <property type="component" value="Unplaced"/>
</dbReference>
<dbReference type="KEGG" id="nnu:104594476"/>
<feature type="compositionally biased region" description="Basic and acidic residues" evidence="1">
    <location>
        <begin position="154"/>
        <end position="164"/>
    </location>
</feature>
<dbReference type="OrthoDB" id="994901at2759"/>
<keyword evidence="2" id="KW-1185">Reference proteome</keyword>
<accession>A0A1U7ZJ05</accession>
<dbReference type="GeneID" id="104594476"/>
<evidence type="ECO:0000313" key="6">
    <source>
        <dbReference type="RefSeq" id="XP_019052766.1"/>
    </source>
</evidence>
<dbReference type="OMA" id="HCEDIDN"/>
<dbReference type="AlphaFoldDB" id="A0A1U7ZJ05"/>
<feature type="region of interest" description="Disordered" evidence="1">
    <location>
        <begin position="131"/>
        <end position="164"/>
    </location>
</feature>
<dbReference type="RefSeq" id="XP_019052764.1">
    <property type="nucleotide sequence ID" value="XM_019197219.1"/>
</dbReference>
<evidence type="ECO:0000313" key="2">
    <source>
        <dbReference type="Proteomes" id="UP000189703"/>
    </source>
</evidence>
<evidence type="ECO:0000313" key="3">
    <source>
        <dbReference type="RefSeq" id="XP_010253062.1"/>
    </source>
</evidence>
<organism evidence="2 3">
    <name type="scientific">Nelumbo nucifera</name>
    <name type="common">Sacred lotus</name>
    <dbReference type="NCBI Taxonomy" id="4432"/>
    <lineage>
        <taxon>Eukaryota</taxon>
        <taxon>Viridiplantae</taxon>
        <taxon>Streptophyta</taxon>
        <taxon>Embryophyta</taxon>
        <taxon>Tracheophyta</taxon>
        <taxon>Spermatophyta</taxon>
        <taxon>Magnoliopsida</taxon>
        <taxon>Proteales</taxon>
        <taxon>Nelumbonaceae</taxon>
        <taxon>Nelumbo</taxon>
    </lineage>
</organism>
<dbReference type="PANTHER" id="PTHR37722:SF2">
    <property type="entry name" value="OS01G0167700 PROTEIN"/>
    <property type="match status" value="1"/>
</dbReference>
<dbReference type="PANTHER" id="PTHR37722">
    <property type="entry name" value="OS01G0167700 PROTEIN"/>
    <property type="match status" value="1"/>
</dbReference>